<proteinExistence type="predicted"/>
<comment type="caution">
    <text evidence="2">The sequence shown here is derived from an EMBL/GenBank/DDBJ whole genome shotgun (WGS) entry which is preliminary data.</text>
</comment>
<gene>
    <name evidence="2" type="ORF">ETD83_32775</name>
</gene>
<protein>
    <recommendedName>
        <fullName evidence="1">AAA+ ATPase domain-containing protein</fullName>
    </recommendedName>
</protein>
<dbReference type="RefSeq" id="WP_138649088.1">
    <property type="nucleotide sequence ID" value="NZ_VCKW01000242.1"/>
</dbReference>
<sequence>MNAARSTVNPFPAAAVARRTALSDDLITVPTAAIRQALSFADDYLAGWKADGGARAASGNVVAVVGEYGMGKTHLALELLRHISRAAGQDVRHLYLDAPADTFLALYKQRFVAELTKDELRQRVQEYYADLVADSLSQSKLTDHAAQRLRNREVQAEAVIERLGLMENVFIQKLRQRLRAITENEAFATALTLFLQPEFEYAVWEWLRGHVPDQALVERGITTAIDTDTAALEAIGVVAFLYGRQSRRFVLVIDELEKVLSSPHSPGTDTARAFKKLLEVFGAARAFLVLCGLPDFLEALPEDVRQRVGCIVRPSALSPTETRQYILDSQERAGQPRELAPFTEATVDYLVTLASGNARTIVKLCYHGYRMARARGTNVTQAVIREVAREQFQLATQDDVRSEIARVLDLGGWLFQAQAAPKGTKARADFWVVHGEDGGGCAVLIADSVLGQKDASVLAKQVEKVKDGREDRAVLLVVNGYLAETAIPALSGAGDRPPLVHSQRRFAEDFDAAIKGVMQRLEATDRESELKILRQQIDRLGRQQSQILGGIRSLGQERDEVRRVLADLGDSHRQDTETLTASLNEVARLTQRTSESGIAGAQTSYDSTTGLNQPTIHGDVHMHFHGPVENSPEPTKPSVLPEEVDALFTEALDRLEKLTPQTEIIASLFGGQADRSAHRSITDVTSDFLLVVGTWAMLRDTIAEFRTAIDAWFRTDPKQPDELRDLCRSYDSAFSFLSPRAIEKLSRSMGADNSNYAGRSFMDLGPRIFDAARDARV</sequence>
<accession>A0A5C4J3J0</accession>
<evidence type="ECO:0000313" key="2">
    <source>
        <dbReference type="EMBL" id="TMQ91030.1"/>
    </source>
</evidence>
<reference evidence="2 3" key="1">
    <citation type="submission" date="2019-05" db="EMBL/GenBank/DDBJ databases">
        <title>Draft genome sequence of Actinomadura sp. 14C53.</title>
        <authorList>
            <person name="Saricaoglu S."/>
            <person name="Isik K."/>
        </authorList>
    </citation>
    <scope>NUCLEOTIDE SEQUENCE [LARGE SCALE GENOMIC DNA]</scope>
    <source>
        <strain evidence="2 3">14C53</strain>
    </source>
</reference>
<dbReference type="PANTHER" id="PTHR35894:SF1">
    <property type="entry name" value="PHOSPHORIBULOKINASE _ URIDINE KINASE FAMILY"/>
    <property type="match status" value="1"/>
</dbReference>
<dbReference type="InterPro" id="IPR003593">
    <property type="entry name" value="AAA+_ATPase"/>
</dbReference>
<keyword evidence="3" id="KW-1185">Reference proteome</keyword>
<dbReference type="SUPFAM" id="SSF52540">
    <property type="entry name" value="P-loop containing nucleoside triphosphate hydrolases"/>
    <property type="match status" value="1"/>
</dbReference>
<evidence type="ECO:0000313" key="3">
    <source>
        <dbReference type="Proteomes" id="UP000309174"/>
    </source>
</evidence>
<evidence type="ECO:0000259" key="1">
    <source>
        <dbReference type="SMART" id="SM00382"/>
    </source>
</evidence>
<dbReference type="InterPro" id="IPR052026">
    <property type="entry name" value="ExeA_AAA_ATPase_DNA-bind"/>
</dbReference>
<dbReference type="EMBL" id="VCKW01000242">
    <property type="protein sequence ID" value="TMQ91030.1"/>
    <property type="molecule type" value="Genomic_DNA"/>
</dbReference>
<dbReference type="InterPro" id="IPR027417">
    <property type="entry name" value="P-loop_NTPase"/>
</dbReference>
<dbReference type="Proteomes" id="UP000309174">
    <property type="component" value="Unassembled WGS sequence"/>
</dbReference>
<dbReference type="PANTHER" id="PTHR35894">
    <property type="entry name" value="GENERAL SECRETION PATHWAY PROTEIN A-RELATED"/>
    <property type="match status" value="1"/>
</dbReference>
<dbReference type="SMART" id="SM00382">
    <property type="entry name" value="AAA"/>
    <property type="match status" value="1"/>
</dbReference>
<organism evidence="2 3">
    <name type="scientific">Actinomadura soli</name>
    <dbReference type="NCBI Taxonomy" id="2508997"/>
    <lineage>
        <taxon>Bacteria</taxon>
        <taxon>Bacillati</taxon>
        <taxon>Actinomycetota</taxon>
        <taxon>Actinomycetes</taxon>
        <taxon>Streptosporangiales</taxon>
        <taxon>Thermomonosporaceae</taxon>
        <taxon>Actinomadura</taxon>
    </lineage>
</organism>
<feature type="domain" description="AAA+ ATPase" evidence="1">
    <location>
        <begin position="58"/>
        <end position="318"/>
    </location>
</feature>
<dbReference type="AlphaFoldDB" id="A0A5C4J3J0"/>
<dbReference type="Gene3D" id="3.40.50.300">
    <property type="entry name" value="P-loop containing nucleotide triphosphate hydrolases"/>
    <property type="match status" value="1"/>
</dbReference>
<dbReference type="OrthoDB" id="3948083at2"/>
<name>A0A5C4J3J0_9ACTN</name>